<dbReference type="PANTHER" id="PTHR43735:SF3">
    <property type="entry name" value="FERROPTOSIS SUPPRESSOR PROTEIN 1"/>
    <property type="match status" value="1"/>
</dbReference>
<name>A0AAD6WJ48_9ROSI</name>
<keyword evidence="3" id="KW-0274">FAD</keyword>
<feature type="domain" description="Histone deacetylase" evidence="7">
    <location>
        <begin position="342"/>
        <end position="395"/>
    </location>
</feature>
<comment type="function">
    <text evidence="5">Putative FAD-dependent oxidoreductase.</text>
</comment>
<accession>A0AAD6WJ48</accession>
<evidence type="ECO:0000256" key="5">
    <source>
        <dbReference type="ARBA" id="ARBA00057036"/>
    </source>
</evidence>
<dbReference type="AlphaFoldDB" id="A0AAD6WJ48"/>
<dbReference type="InterPro" id="IPR023801">
    <property type="entry name" value="His_deacetylse_dom"/>
</dbReference>
<dbReference type="Gene3D" id="3.50.50.100">
    <property type="match status" value="1"/>
</dbReference>
<sequence length="565" mass="62606">MEEMGSEKRRLVVIGGGIAGSLLAKSLQFHADVTFIDPKEYFEITWASLRTMVEPSFGERSVINHRDYYTNGRIVTSTAIGITETEVLTADDFSFPYDYLVIATGHRDPVPKTRMERLEEYVAENEKIKSAQSVLIVGGGPTGVELAGEISADFPEKHVTLVHSGSRLLEFIGPKASDKTLQWLTSKRVDVKLEQRVDLNSVTDSNGSKIYHTTAGESIRADCHFLCTGKPLGSGWLEGTILKSNLDSQGRLMVDEYLRVKGRKNIFAIGDITDVPEIKQGYLAQKHALVAAGNLKLLMAGGKERKMSSYKPGSTTAIVSLGRRDAVAQFPYTTLIGIVPDSGCKKVVAFDIDVIYGNGTAEGIYRTDRALTVSLHMNNGSWGSSHPQNGPFDELAIHKFEPDMIVLVVGLSNCDHVTSFCKPKKVKKRRKRERSASIINLEFFSFPSALCVCLTIYVLKLWKIYVPNMFIFPLPSSMSLCPIVLLSAPLILMYHFTYLAVNNNILSHNLTLKVRNYIQHLLFGAARRRIDINYSSQRKLPSLKRGMHGGHQGFGKLIVNIGEGC</sequence>
<dbReference type="EMBL" id="JAQIZT010000001">
    <property type="protein sequence ID" value="KAJ7012309.1"/>
    <property type="molecule type" value="Genomic_DNA"/>
</dbReference>
<feature type="transmembrane region" description="Helical" evidence="6">
    <location>
        <begin position="479"/>
        <end position="501"/>
    </location>
</feature>
<keyword evidence="10" id="KW-1185">Reference proteome</keyword>
<keyword evidence="6" id="KW-1133">Transmembrane helix</keyword>
<keyword evidence="4" id="KW-0560">Oxidoreductase</keyword>
<evidence type="ECO:0000256" key="4">
    <source>
        <dbReference type="ARBA" id="ARBA00023002"/>
    </source>
</evidence>
<comment type="similarity">
    <text evidence="1">Belongs to the FAD-dependent oxidoreductase family.</text>
</comment>
<evidence type="ECO:0000313" key="9">
    <source>
        <dbReference type="EMBL" id="KAJ7012309.1"/>
    </source>
</evidence>
<evidence type="ECO:0000313" key="10">
    <source>
        <dbReference type="Proteomes" id="UP001164929"/>
    </source>
</evidence>
<proteinExistence type="inferred from homology"/>
<keyword evidence="6" id="KW-0472">Membrane</keyword>
<dbReference type="SUPFAM" id="SSF51905">
    <property type="entry name" value="FAD/NAD(P)-binding domain"/>
    <property type="match status" value="1"/>
</dbReference>
<keyword evidence="2" id="KW-0285">Flavoprotein</keyword>
<protein>
    <submittedName>
        <fullName evidence="9">Ferroptosis suppressor protein 1</fullName>
    </submittedName>
</protein>
<dbReference type="FunFam" id="3.50.50.100:FF:000006">
    <property type="entry name" value="apoptosis-inducing factor 2"/>
    <property type="match status" value="1"/>
</dbReference>
<evidence type="ECO:0000256" key="3">
    <source>
        <dbReference type="ARBA" id="ARBA00022827"/>
    </source>
</evidence>
<dbReference type="PRINTS" id="PR00368">
    <property type="entry name" value="FADPNR"/>
</dbReference>
<dbReference type="Pfam" id="PF00850">
    <property type="entry name" value="Hist_deacetyl"/>
    <property type="match status" value="1"/>
</dbReference>
<keyword evidence="6" id="KW-0812">Transmembrane</keyword>
<feature type="domain" description="FAD/NAD(P)-binding" evidence="8">
    <location>
        <begin position="10"/>
        <end position="287"/>
    </location>
</feature>
<dbReference type="Pfam" id="PF07992">
    <property type="entry name" value="Pyr_redox_2"/>
    <property type="match status" value="1"/>
</dbReference>
<gene>
    <name evidence="9" type="ORF">NC653_002385</name>
</gene>
<comment type="caution">
    <text evidence="9">The sequence shown here is derived from an EMBL/GenBank/DDBJ whole genome shotgun (WGS) entry which is preliminary data.</text>
</comment>
<evidence type="ECO:0000259" key="8">
    <source>
        <dbReference type="Pfam" id="PF07992"/>
    </source>
</evidence>
<dbReference type="InterPro" id="IPR023753">
    <property type="entry name" value="FAD/NAD-binding_dom"/>
</dbReference>
<dbReference type="InterPro" id="IPR023696">
    <property type="entry name" value="Ureohydrolase_dom_sf"/>
</dbReference>
<dbReference type="InterPro" id="IPR036188">
    <property type="entry name" value="FAD/NAD-bd_sf"/>
</dbReference>
<evidence type="ECO:0000256" key="2">
    <source>
        <dbReference type="ARBA" id="ARBA00022630"/>
    </source>
</evidence>
<dbReference type="Proteomes" id="UP001164929">
    <property type="component" value="Chromosome 1"/>
</dbReference>
<evidence type="ECO:0000259" key="7">
    <source>
        <dbReference type="Pfam" id="PF00850"/>
    </source>
</evidence>
<reference evidence="9 10" key="1">
    <citation type="journal article" date="2023" name="Mol. Ecol. Resour.">
        <title>Chromosome-level genome assembly of a triploid poplar Populus alba 'Berolinensis'.</title>
        <authorList>
            <person name="Chen S."/>
            <person name="Yu Y."/>
            <person name="Wang X."/>
            <person name="Wang S."/>
            <person name="Zhang T."/>
            <person name="Zhou Y."/>
            <person name="He R."/>
            <person name="Meng N."/>
            <person name="Wang Y."/>
            <person name="Liu W."/>
            <person name="Liu Z."/>
            <person name="Liu J."/>
            <person name="Guo Q."/>
            <person name="Huang H."/>
            <person name="Sederoff R.R."/>
            <person name="Wang G."/>
            <person name="Qu G."/>
            <person name="Chen S."/>
        </authorList>
    </citation>
    <scope>NUCLEOTIDE SEQUENCE [LARGE SCALE GENOMIC DNA]</scope>
    <source>
        <strain evidence="9">SC-2020</strain>
    </source>
</reference>
<feature type="transmembrane region" description="Helical" evidence="6">
    <location>
        <begin position="438"/>
        <end position="459"/>
    </location>
</feature>
<dbReference type="GO" id="GO:0004174">
    <property type="term" value="F:electron-transferring-flavoprotein dehydrogenase activity"/>
    <property type="evidence" value="ECO:0007669"/>
    <property type="project" value="TreeGrafter"/>
</dbReference>
<dbReference type="GO" id="GO:0050660">
    <property type="term" value="F:flavin adenine dinucleotide binding"/>
    <property type="evidence" value="ECO:0007669"/>
    <property type="project" value="TreeGrafter"/>
</dbReference>
<dbReference type="SUPFAM" id="SSF52768">
    <property type="entry name" value="Arginase/deacetylase"/>
    <property type="match status" value="1"/>
</dbReference>
<dbReference type="GO" id="GO:0005737">
    <property type="term" value="C:cytoplasm"/>
    <property type="evidence" value="ECO:0007669"/>
    <property type="project" value="TreeGrafter"/>
</dbReference>
<organism evidence="9 10">
    <name type="scientific">Populus alba x Populus x berolinensis</name>
    <dbReference type="NCBI Taxonomy" id="444605"/>
    <lineage>
        <taxon>Eukaryota</taxon>
        <taxon>Viridiplantae</taxon>
        <taxon>Streptophyta</taxon>
        <taxon>Embryophyta</taxon>
        <taxon>Tracheophyta</taxon>
        <taxon>Spermatophyta</taxon>
        <taxon>Magnoliopsida</taxon>
        <taxon>eudicotyledons</taxon>
        <taxon>Gunneridae</taxon>
        <taxon>Pentapetalae</taxon>
        <taxon>rosids</taxon>
        <taxon>fabids</taxon>
        <taxon>Malpighiales</taxon>
        <taxon>Salicaceae</taxon>
        <taxon>Saliceae</taxon>
        <taxon>Populus</taxon>
    </lineage>
</organism>
<dbReference type="PANTHER" id="PTHR43735">
    <property type="entry name" value="APOPTOSIS-INDUCING FACTOR 1"/>
    <property type="match status" value="1"/>
</dbReference>
<evidence type="ECO:0000256" key="1">
    <source>
        <dbReference type="ARBA" id="ARBA00006442"/>
    </source>
</evidence>
<evidence type="ECO:0000256" key="6">
    <source>
        <dbReference type="SAM" id="Phobius"/>
    </source>
</evidence>